<reference evidence="1 2" key="1">
    <citation type="submission" date="2021-01" db="EMBL/GenBank/DDBJ databases">
        <title>Sequencing the genomes of 1000 actinobacteria strains.</title>
        <authorList>
            <person name="Klenk H.-P."/>
        </authorList>
    </citation>
    <scope>NUCLEOTIDE SEQUENCE [LARGE SCALE GENOMIC DNA]</scope>
    <source>
        <strain evidence="1 2">DSM 18662</strain>
    </source>
</reference>
<accession>A0ABS2REY5</accession>
<protein>
    <submittedName>
        <fullName evidence="1">Uncharacterized protein</fullName>
    </submittedName>
</protein>
<dbReference type="Proteomes" id="UP000704762">
    <property type="component" value="Unassembled WGS sequence"/>
</dbReference>
<comment type="caution">
    <text evidence="1">The sequence shown here is derived from an EMBL/GenBank/DDBJ whole genome shotgun (WGS) entry which is preliminary data.</text>
</comment>
<name>A0ABS2REY5_9ACTN</name>
<keyword evidence="2" id="KW-1185">Reference proteome</keyword>
<dbReference type="RefSeq" id="WP_204916226.1">
    <property type="nucleotide sequence ID" value="NZ_BAAAQP010000011.1"/>
</dbReference>
<evidence type="ECO:0000313" key="2">
    <source>
        <dbReference type="Proteomes" id="UP000704762"/>
    </source>
</evidence>
<gene>
    <name evidence="1" type="ORF">JOE57_000482</name>
</gene>
<dbReference type="EMBL" id="JAFBCF010000001">
    <property type="protein sequence ID" value="MBM7797561.1"/>
    <property type="molecule type" value="Genomic_DNA"/>
</dbReference>
<sequence length="899" mass="97226">MAAELTFHPYARSGLFEHVTGKQNGRAVVSVDLTLRDTLSGAVRAEPLVLHLMGPADTAGLQASAIAGTAPKPWTRDAETTKLVHVDFTDIDLPWRYSFELSRNGADQPRPWLVLITGTTEELELAGSMVKIKKNDVLRAHDLGSSWLWAHQMSDAGRQVSRLLSPRGLEGPGLLPNREYLAVVVPAYALVSGQVVDAWEVGPGDQLRAPEGGVLPAYFSWQYWTTGAGDFETLAAQLHAVEVGGLGRARLSYERVPDEDPLEVRGAITSLAADPGLAVGPIAGVATTWPVATDPAPPDILADLQAVTTRLVDPRRKVIGLPVYGIPWIDEPAATDWGRLLNGDPRFRGIAGLGAWLAIQTQEELVDAARQQLGALAEAGQRVRQLLLGLTAARSLWKRRLPADPRNRLVLLGPTLDRLPATDGAASGVSALSLVTGAGRSLPAAALSTAARRTFRPGDGIGKHADPACSDRGAIMDAANACLPAPPATPGGLDDLLRDLGLPGLDRLLGLDDLPEQVRQVIDEVVERGEPIGADQLAERLYGALRDALDVGDWVFPRLRERLAPYDGNVVTRPQLIEVVEPFLVRRDPHGDHGAEDPITGVLDHRTHGAERRCRPVDLGRLAEVATRAIDPLGPGAPAIGRVAATIGGLDITGLEPPEVCIGLNYEVWKPLRDYAKPWLLPGIEKLEADAVVAMETNPAFVDALLTGLNTQLLAELRWRNLAIAPHCTPLRWFWGNFDYRTDSRVDDIRGLHLWQDTRLGDNSHQVLDPGDPAGNRDLVMVFRTDLFRRYPSTLVYLTRQDDEGALTLEQPDFAGRRAIAPKIKGAIGADVTFFIFDIDPTDLPQYRVVLDEPPAELRFRNDLGANAANGGAFAATVIDTPTRVAIDGSYLNWKGLEG</sequence>
<proteinExistence type="predicted"/>
<organism evidence="1 2">
    <name type="scientific">Microlunatus panaciterrae</name>
    <dbReference type="NCBI Taxonomy" id="400768"/>
    <lineage>
        <taxon>Bacteria</taxon>
        <taxon>Bacillati</taxon>
        <taxon>Actinomycetota</taxon>
        <taxon>Actinomycetes</taxon>
        <taxon>Propionibacteriales</taxon>
        <taxon>Propionibacteriaceae</taxon>
        <taxon>Microlunatus</taxon>
    </lineage>
</organism>
<evidence type="ECO:0000313" key="1">
    <source>
        <dbReference type="EMBL" id="MBM7797561.1"/>
    </source>
</evidence>